<dbReference type="InterPro" id="IPR039683">
    <property type="entry name" value="Lsm12-like"/>
</dbReference>
<feature type="compositionally biased region" description="Low complexity" evidence="1">
    <location>
        <begin position="18"/>
        <end position="31"/>
    </location>
</feature>
<name>A0A316VLA5_9BASI</name>
<organism evidence="3 4">
    <name type="scientific">Meira miltonrushii</name>
    <dbReference type="NCBI Taxonomy" id="1280837"/>
    <lineage>
        <taxon>Eukaryota</taxon>
        <taxon>Fungi</taxon>
        <taxon>Dikarya</taxon>
        <taxon>Basidiomycota</taxon>
        <taxon>Ustilaginomycotina</taxon>
        <taxon>Exobasidiomycetes</taxon>
        <taxon>Exobasidiales</taxon>
        <taxon>Brachybasidiaceae</taxon>
        <taxon>Meira</taxon>
    </lineage>
</organism>
<evidence type="ECO:0000256" key="1">
    <source>
        <dbReference type="SAM" id="MobiDB-lite"/>
    </source>
</evidence>
<evidence type="ECO:0000313" key="4">
    <source>
        <dbReference type="Proteomes" id="UP000245771"/>
    </source>
</evidence>
<feature type="compositionally biased region" description="Polar residues" evidence="1">
    <location>
        <begin position="32"/>
        <end position="41"/>
    </location>
</feature>
<dbReference type="RefSeq" id="XP_025358638.1">
    <property type="nucleotide sequence ID" value="XM_025502081.1"/>
</dbReference>
<dbReference type="AlphaFoldDB" id="A0A316VLA5"/>
<feature type="domain" description="AD" evidence="2">
    <location>
        <begin position="225"/>
        <end position="342"/>
    </location>
</feature>
<feature type="compositionally biased region" description="Polar residues" evidence="1">
    <location>
        <begin position="50"/>
        <end position="61"/>
    </location>
</feature>
<proteinExistence type="predicted"/>
<evidence type="ECO:0000313" key="3">
    <source>
        <dbReference type="EMBL" id="PWN38336.1"/>
    </source>
</evidence>
<reference evidence="3 4" key="1">
    <citation type="journal article" date="2018" name="Mol. Biol. Evol.">
        <title>Broad Genomic Sampling Reveals a Smut Pathogenic Ancestry of the Fungal Clade Ustilaginomycotina.</title>
        <authorList>
            <person name="Kijpornyongpan T."/>
            <person name="Mondo S.J."/>
            <person name="Barry K."/>
            <person name="Sandor L."/>
            <person name="Lee J."/>
            <person name="Lipzen A."/>
            <person name="Pangilinan J."/>
            <person name="LaButti K."/>
            <person name="Hainaut M."/>
            <person name="Henrissat B."/>
            <person name="Grigoriev I.V."/>
            <person name="Spatafora J.W."/>
            <person name="Aime M.C."/>
        </authorList>
    </citation>
    <scope>NUCLEOTIDE SEQUENCE [LARGE SCALE GENOMIC DNA]</scope>
    <source>
        <strain evidence="3 4">MCA 3882</strain>
    </source>
</reference>
<feature type="region of interest" description="Disordered" evidence="1">
    <location>
        <begin position="1"/>
        <end position="87"/>
    </location>
</feature>
<dbReference type="STRING" id="1280837.A0A316VLA5"/>
<dbReference type="Proteomes" id="UP000245771">
    <property type="component" value="Unassembled WGS sequence"/>
</dbReference>
<accession>A0A316VLA5</accession>
<dbReference type="InParanoid" id="A0A316VLA5"/>
<evidence type="ECO:0000259" key="2">
    <source>
        <dbReference type="PROSITE" id="PS52001"/>
    </source>
</evidence>
<gene>
    <name evidence="3" type="ORF">FA14DRAFT_25942</name>
</gene>
<dbReference type="PANTHER" id="PTHR13542">
    <property type="entry name" value="LSM12 HOMOLOG"/>
    <property type="match status" value="1"/>
</dbReference>
<dbReference type="InterPro" id="IPR047574">
    <property type="entry name" value="AD"/>
</dbReference>
<dbReference type="EMBL" id="KZ819602">
    <property type="protein sequence ID" value="PWN38336.1"/>
    <property type="molecule type" value="Genomic_DNA"/>
</dbReference>
<dbReference type="SMART" id="SM00995">
    <property type="entry name" value="AD"/>
    <property type="match status" value="1"/>
</dbReference>
<dbReference type="Pfam" id="PF09793">
    <property type="entry name" value="AD"/>
    <property type="match status" value="1"/>
</dbReference>
<sequence length="352" mass="36957">MSKQGQSNPTTGGGGQNRGNTGQNNRQQGPRHSQSTGQTHGSAPPRVNAAGQQNNNRTSNGNGKGANAKPLGANLPATPTPQTKDGINPAVLTELKGATSQPVRLHLQGGETQTGLLYSYDVGMEIVALEIPKAFLKALTESNKSDPSAYPSTAASYPTALSSSVKLAAQGGDSTSAKTNFEIIPLRRVQRVERLQAANAASANGNISQTAMQALHSSKLTPVKKDINVAAAEARERAATAEASKRAAKIGVGVSKLGQDVFDGLSKTLPCRWADRHIIVMDEFAISPDKYDTATIPNVPLTTLQAIAEGREVEGAPDEARGQATRWQRVTKVLEGERKKILANANATVTAK</sequence>
<dbReference type="GeneID" id="37023862"/>
<protein>
    <recommendedName>
        <fullName evidence="2">AD domain-containing protein</fullName>
    </recommendedName>
</protein>
<dbReference type="PROSITE" id="PS52001">
    <property type="entry name" value="AD"/>
    <property type="match status" value="1"/>
</dbReference>
<keyword evidence="4" id="KW-1185">Reference proteome</keyword>
<dbReference type="OrthoDB" id="1057137at2759"/>
<dbReference type="InterPro" id="IPR019181">
    <property type="entry name" value="LSM12_ABD"/>
</dbReference>